<dbReference type="SUPFAM" id="SSF53756">
    <property type="entry name" value="UDP-Glycosyltransferase/glycogen phosphorylase"/>
    <property type="match status" value="1"/>
</dbReference>
<gene>
    <name evidence="3" type="ORF">RXV94_04735</name>
</gene>
<accession>A0ABU3U4W7</accession>
<proteinExistence type="predicted"/>
<sequence>MKLAIISHTDHYTTHDGTIVGWSPTINEINHLLDVFESIVHVAMHNDGNPPLSTMAYNSDRITFVSIPAVGGHSFFEKLKIIWHAPRIIKTVSKVLNQVDCFQLRTPTGIGVFLIPYLTFFVKKKGWYKYAGNWNQKDAPLGYRLQRLLLKHQKRKVTINGHWDNQPKHCLSFENPCLTLKDITLGREIVKEKKVDRPISFCFVGRLEKEKGVERIIKAFSQLSSDKKLKVGIVHLVGEGKNSNYYKTLSEDSGVHFIFHGALSRKDVFEVYSQSHVFLLPTTASEGFPKVISEAMNFGCIPIVSDISCISYYIKHDINGFLLKPVTVVNLIRQIQVIMNLTDKEYQALINKQRELLESFTFTHYNKRVASELLKLKAP</sequence>
<evidence type="ECO:0000259" key="2">
    <source>
        <dbReference type="Pfam" id="PF00534"/>
    </source>
</evidence>
<dbReference type="Pfam" id="PF00534">
    <property type="entry name" value="Glycos_transf_1"/>
    <property type="match status" value="1"/>
</dbReference>
<evidence type="ECO:0000313" key="4">
    <source>
        <dbReference type="Proteomes" id="UP001268651"/>
    </source>
</evidence>
<keyword evidence="4" id="KW-1185">Reference proteome</keyword>
<dbReference type="PANTHER" id="PTHR46401">
    <property type="entry name" value="GLYCOSYLTRANSFERASE WBBK-RELATED"/>
    <property type="match status" value="1"/>
</dbReference>
<organism evidence="3 4">
    <name type="scientific">Gilvirhabdus luticola</name>
    <dbReference type="NCBI Taxonomy" id="3079858"/>
    <lineage>
        <taxon>Bacteria</taxon>
        <taxon>Pseudomonadati</taxon>
        <taxon>Bacteroidota</taxon>
        <taxon>Flavobacteriia</taxon>
        <taxon>Flavobacteriales</taxon>
        <taxon>Flavobacteriaceae</taxon>
        <taxon>Gilvirhabdus</taxon>
    </lineage>
</organism>
<reference evidence="3 4" key="1">
    <citation type="submission" date="2023-10" db="EMBL/GenBank/DDBJ databases">
        <title>Marimonas sp. nov. isolated from tidal mud flat.</title>
        <authorList>
            <person name="Jaincy N.J."/>
            <person name="Srinivasan S."/>
            <person name="Lee S.-S."/>
        </authorList>
    </citation>
    <scope>NUCLEOTIDE SEQUENCE [LARGE SCALE GENOMIC DNA]</scope>
    <source>
        <strain evidence="3 4">MJ-SS3</strain>
    </source>
</reference>
<feature type="domain" description="Glycosyl transferase family 1" evidence="2">
    <location>
        <begin position="190"/>
        <end position="354"/>
    </location>
</feature>
<dbReference type="InterPro" id="IPR001296">
    <property type="entry name" value="Glyco_trans_1"/>
</dbReference>
<evidence type="ECO:0000313" key="3">
    <source>
        <dbReference type="EMBL" id="MDU8885457.1"/>
    </source>
</evidence>
<dbReference type="RefSeq" id="WP_316661337.1">
    <property type="nucleotide sequence ID" value="NZ_JAWHTF010000002.1"/>
</dbReference>
<dbReference type="EMBL" id="JAWHTF010000002">
    <property type="protein sequence ID" value="MDU8885457.1"/>
    <property type="molecule type" value="Genomic_DNA"/>
</dbReference>
<keyword evidence="1" id="KW-0808">Transferase</keyword>
<evidence type="ECO:0000256" key="1">
    <source>
        <dbReference type="ARBA" id="ARBA00022679"/>
    </source>
</evidence>
<comment type="caution">
    <text evidence="3">The sequence shown here is derived from an EMBL/GenBank/DDBJ whole genome shotgun (WGS) entry which is preliminary data.</text>
</comment>
<dbReference type="PANTHER" id="PTHR46401:SF2">
    <property type="entry name" value="GLYCOSYLTRANSFERASE WBBK-RELATED"/>
    <property type="match status" value="1"/>
</dbReference>
<dbReference type="CDD" id="cd03801">
    <property type="entry name" value="GT4_PimA-like"/>
    <property type="match status" value="1"/>
</dbReference>
<name>A0ABU3U4W7_9FLAO</name>
<dbReference type="Proteomes" id="UP001268651">
    <property type="component" value="Unassembled WGS sequence"/>
</dbReference>
<dbReference type="Gene3D" id="3.40.50.2000">
    <property type="entry name" value="Glycogen Phosphorylase B"/>
    <property type="match status" value="1"/>
</dbReference>
<protein>
    <submittedName>
        <fullName evidence="3">Glycosyltransferase</fullName>
    </submittedName>
</protein>